<gene>
    <name evidence="2" type="ORF">A4X13_0g7781</name>
</gene>
<accession>A0A8T8SHB3</accession>
<feature type="region of interest" description="Disordered" evidence="1">
    <location>
        <begin position="1"/>
        <end position="49"/>
    </location>
</feature>
<evidence type="ECO:0000313" key="3">
    <source>
        <dbReference type="Proteomes" id="UP000077521"/>
    </source>
</evidence>
<dbReference type="AlphaFoldDB" id="A0A8T8SHB3"/>
<proteinExistence type="predicted"/>
<name>A0A8T8SHB3_9BASI</name>
<dbReference type="EMBL" id="LWDF02001074">
    <property type="protein sequence ID" value="KAE8240487.1"/>
    <property type="molecule type" value="Genomic_DNA"/>
</dbReference>
<sequence length="373" mass="42653">MPRKGKRKASRSPSPPQETSTPASGPSSSHDPHPDEDMYVLSMTPENVKSRERYAAQRQQKTIAREEGHRKRLDRLKEVRLHTAKEMRQQLQLALQDVPDPPTINDVRSFLRLLTELRHDADEVHVEPSVITAALEQLVRPNNFTALFNLAQSPLKFRPQAWPDAFHRGGQAFLYLREDLAPISKTLSLYQQRFPADSWYAYLLQAQADHEGGEDTFKFVKYPGQTMAPSLQDRLQVDDDNVANTRRANWDRVRREVVKEGEDTFSIWGLKYVTFPDKETATEDQDQTLAFRMSPVAQEMERILIAATGFASIGSAIGGLHYPWKTSIYEELTTSVLKHMQLRAQMYSASSTQPTTPTPVFTNDMRERILKLM</sequence>
<evidence type="ECO:0000256" key="1">
    <source>
        <dbReference type="SAM" id="MobiDB-lite"/>
    </source>
</evidence>
<evidence type="ECO:0000313" key="2">
    <source>
        <dbReference type="EMBL" id="KAE8240487.1"/>
    </source>
</evidence>
<feature type="compositionally biased region" description="Basic residues" evidence="1">
    <location>
        <begin position="1"/>
        <end position="10"/>
    </location>
</feature>
<organism evidence="2 3">
    <name type="scientific">Tilletia indica</name>
    <dbReference type="NCBI Taxonomy" id="43049"/>
    <lineage>
        <taxon>Eukaryota</taxon>
        <taxon>Fungi</taxon>
        <taxon>Dikarya</taxon>
        <taxon>Basidiomycota</taxon>
        <taxon>Ustilaginomycotina</taxon>
        <taxon>Exobasidiomycetes</taxon>
        <taxon>Tilletiales</taxon>
        <taxon>Tilletiaceae</taxon>
        <taxon>Tilletia</taxon>
    </lineage>
</organism>
<reference evidence="2" key="1">
    <citation type="submission" date="2016-04" db="EMBL/GenBank/DDBJ databases">
        <authorList>
            <person name="Nguyen H.D."/>
            <person name="Samba Siva P."/>
            <person name="Cullis J."/>
            <person name="Levesque C.A."/>
            <person name="Hambleton S."/>
        </authorList>
    </citation>
    <scope>NUCLEOTIDE SEQUENCE</scope>
    <source>
        <strain evidence="2">DAOMC 236416</strain>
    </source>
</reference>
<comment type="caution">
    <text evidence="2">The sequence shown here is derived from an EMBL/GenBank/DDBJ whole genome shotgun (WGS) entry which is preliminary data.</text>
</comment>
<dbReference type="Proteomes" id="UP000077521">
    <property type="component" value="Unassembled WGS sequence"/>
</dbReference>
<keyword evidence="3" id="KW-1185">Reference proteome</keyword>
<feature type="non-terminal residue" evidence="2">
    <location>
        <position position="373"/>
    </location>
</feature>
<reference evidence="2" key="2">
    <citation type="journal article" date="2019" name="IMA Fungus">
        <title>Genome sequencing and comparison of five Tilletia species to identify candidate genes for the detection of regulated species infecting wheat.</title>
        <authorList>
            <person name="Nguyen H.D.T."/>
            <person name="Sultana T."/>
            <person name="Kesanakurti P."/>
            <person name="Hambleton S."/>
        </authorList>
    </citation>
    <scope>NUCLEOTIDE SEQUENCE</scope>
    <source>
        <strain evidence="2">DAOMC 236416</strain>
    </source>
</reference>
<protein>
    <submittedName>
        <fullName evidence="2">Uncharacterized protein</fullName>
    </submittedName>
</protein>